<organism evidence="2 3">
    <name type="scientific">Rheinheimera muenzenbergensis</name>
    <dbReference type="NCBI Taxonomy" id="1193628"/>
    <lineage>
        <taxon>Bacteria</taxon>
        <taxon>Pseudomonadati</taxon>
        <taxon>Pseudomonadota</taxon>
        <taxon>Gammaproteobacteria</taxon>
        <taxon>Chromatiales</taxon>
        <taxon>Chromatiaceae</taxon>
        <taxon>Rheinheimera</taxon>
    </lineage>
</organism>
<protein>
    <submittedName>
        <fullName evidence="2">Uncharacterized protein</fullName>
    </submittedName>
</protein>
<keyword evidence="3" id="KW-1185">Reference proteome</keyword>
<feature type="transmembrane region" description="Helical" evidence="1">
    <location>
        <begin position="38"/>
        <end position="59"/>
    </location>
</feature>
<evidence type="ECO:0000313" key="2">
    <source>
        <dbReference type="EMBL" id="MEH8017156.1"/>
    </source>
</evidence>
<dbReference type="RefSeq" id="WP_335735563.1">
    <property type="nucleotide sequence ID" value="NZ_JALAAR010000005.1"/>
</dbReference>
<evidence type="ECO:0000313" key="3">
    <source>
        <dbReference type="Proteomes" id="UP001375382"/>
    </source>
</evidence>
<comment type="caution">
    <text evidence="2">The sequence shown here is derived from an EMBL/GenBank/DDBJ whole genome shotgun (WGS) entry which is preliminary data.</text>
</comment>
<keyword evidence="1" id="KW-0472">Membrane</keyword>
<keyword evidence="1" id="KW-1133">Transmembrane helix</keyword>
<evidence type="ECO:0000256" key="1">
    <source>
        <dbReference type="SAM" id="Phobius"/>
    </source>
</evidence>
<keyword evidence="1" id="KW-0812">Transmembrane</keyword>
<accession>A0ABU8C5G1</accession>
<sequence>MLSYAIWGLVSLVAASWLFAASIIMLRRDKVFNPLTLAPYVVSGVLLLWWAAVSLLHVLQVDLPWLVDLALLLLFLVHAVLLTVGVWRSVR</sequence>
<reference evidence="2 3" key="1">
    <citation type="journal article" date="2023" name="Ecotoxicol. Environ. Saf.">
        <title>Mercury remediation potential of mercury-resistant strain Rheinheimera metallidurans sp. nov. isolated from a municipal waste dumping site.</title>
        <authorList>
            <person name="Yadav V."/>
            <person name="Manjhi A."/>
            <person name="Vadakedath N."/>
        </authorList>
    </citation>
    <scope>NUCLEOTIDE SEQUENCE [LARGE SCALE GENOMIC DNA]</scope>
    <source>
        <strain evidence="2 3">E-49</strain>
    </source>
</reference>
<feature type="transmembrane region" description="Helical" evidence="1">
    <location>
        <begin position="65"/>
        <end position="87"/>
    </location>
</feature>
<proteinExistence type="predicted"/>
<gene>
    <name evidence="2" type="ORF">MN202_07930</name>
</gene>
<feature type="transmembrane region" description="Helical" evidence="1">
    <location>
        <begin position="6"/>
        <end position="26"/>
    </location>
</feature>
<name>A0ABU8C5G1_9GAMM</name>
<dbReference type="Proteomes" id="UP001375382">
    <property type="component" value="Unassembled WGS sequence"/>
</dbReference>
<dbReference type="EMBL" id="JALAAR010000005">
    <property type="protein sequence ID" value="MEH8017156.1"/>
    <property type="molecule type" value="Genomic_DNA"/>
</dbReference>